<dbReference type="CDD" id="cd16325">
    <property type="entry name" value="LolA"/>
    <property type="match status" value="1"/>
</dbReference>
<evidence type="ECO:0000256" key="8">
    <source>
        <dbReference type="ARBA" id="ARBA00023186"/>
    </source>
</evidence>
<gene>
    <name evidence="9" type="ORF">MNBD_GAMMA26-2250</name>
</gene>
<dbReference type="Pfam" id="PF03548">
    <property type="entry name" value="LolA"/>
    <property type="match status" value="1"/>
</dbReference>
<dbReference type="HAMAP" id="MF_00240">
    <property type="entry name" value="LolA"/>
    <property type="match status" value="1"/>
</dbReference>
<comment type="subcellular location">
    <subcellularLocation>
        <location evidence="1">Periplasm</location>
    </subcellularLocation>
</comment>
<name>A0A3B1ASP8_9ZZZZ</name>
<keyword evidence="7" id="KW-0653">Protein transport</keyword>
<comment type="subunit">
    <text evidence="3">Monomer.</text>
</comment>
<dbReference type="SUPFAM" id="SSF89392">
    <property type="entry name" value="Prokaryotic lipoproteins and lipoprotein localization factors"/>
    <property type="match status" value="1"/>
</dbReference>
<dbReference type="NCBIfam" id="TIGR00547">
    <property type="entry name" value="lolA"/>
    <property type="match status" value="1"/>
</dbReference>
<evidence type="ECO:0000256" key="7">
    <source>
        <dbReference type="ARBA" id="ARBA00022927"/>
    </source>
</evidence>
<evidence type="ECO:0000256" key="5">
    <source>
        <dbReference type="ARBA" id="ARBA00022448"/>
    </source>
</evidence>
<evidence type="ECO:0000256" key="2">
    <source>
        <dbReference type="ARBA" id="ARBA00007615"/>
    </source>
</evidence>
<dbReference type="GO" id="GO:0042597">
    <property type="term" value="C:periplasmic space"/>
    <property type="evidence" value="ECO:0007669"/>
    <property type="project" value="UniProtKB-SubCell"/>
</dbReference>
<sequence length="193" mass="22191">MSPGVLWAATGSKHLDLFLDNLGTLQANFEQSVLDDTHSKATRFQGVLYLRRPGQFRWDYSEPYEQLIVADGNRIWVYDSDLEQVSHSSQEDTLKGTPAQLLSGTAPVEESFEVIDIGESQGMEWVELIPRDKESQFIRILLAFMGKELRRMEMADQFGQITRFQFTDIQRNLELPDKLFEFEMPEGVDSYGE</sequence>
<proteinExistence type="inferred from homology"/>
<keyword evidence="5" id="KW-0813">Transport</keyword>
<keyword evidence="6" id="KW-0574">Periplasm</keyword>
<evidence type="ECO:0000313" key="9">
    <source>
        <dbReference type="EMBL" id="VAX09016.1"/>
    </source>
</evidence>
<evidence type="ECO:0000256" key="3">
    <source>
        <dbReference type="ARBA" id="ARBA00011245"/>
    </source>
</evidence>
<dbReference type="PANTHER" id="PTHR35869:SF1">
    <property type="entry name" value="OUTER-MEMBRANE LIPOPROTEIN CARRIER PROTEIN"/>
    <property type="match status" value="1"/>
</dbReference>
<reference evidence="9" key="1">
    <citation type="submission" date="2018-06" db="EMBL/GenBank/DDBJ databases">
        <authorList>
            <person name="Zhirakovskaya E."/>
        </authorList>
    </citation>
    <scope>NUCLEOTIDE SEQUENCE</scope>
</reference>
<dbReference type="PANTHER" id="PTHR35869">
    <property type="entry name" value="OUTER-MEMBRANE LIPOPROTEIN CARRIER PROTEIN"/>
    <property type="match status" value="1"/>
</dbReference>
<dbReference type="InterPro" id="IPR018323">
    <property type="entry name" value="OM_lipoprot_carrier_LolA_Pbac"/>
</dbReference>
<dbReference type="InterPro" id="IPR029046">
    <property type="entry name" value="LolA/LolB/LppX"/>
</dbReference>
<keyword evidence="8" id="KW-0143">Chaperone</keyword>
<dbReference type="Gene3D" id="2.50.20.10">
    <property type="entry name" value="Lipoprotein localisation LolA/LolB/LppX"/>
    <property type="match status" value="1"/>
</dbReference>
<evidence type="ECO:0000256" key="4">
    <source>
        <dbReference type="ARBA" id="ARBA00014035"/>
    </source>
</evidence>
<comment type="similarity">
    <text evidence="2">Belongs to the LolA family.</text>
</comment>
<evidence type="ECO:0000256" key="1">
    <source>
        <dbReference type="ARBA" id="ARBA00004418"/>
    </source>
</evidence>
<evidence type="ECO:0000256" key="6">
    <source>
        <dbReference type="ARBA" id="ARBA00022764"/>
    </source>
</evidence>
<dbReference type="AlphaFoldDB" id="A0A3B1ASP8"/>
<keyword evidence="9" id="KW-0449">Lipoprotein</keyword>
<protein>
    <recommendedName>
        <fullName evidence="4">Outer-membrane lipoprotein carrier protein</fullName>
    </recommendedName>
</protein>
<dbReference type="EMBL" id="UOFX01000044">
    <property type="protein sequence ID" value="VAX09016.1"/>
    <property type="molecule type" value="Genomic_DNA"/>
</dbReference>
<dbReference type="InterPro" id="IPR004564">
    <property type="entry name" value="OM_lipoprot_carrier_LolA-like"/>
</dbReference>
<dbReference type="GO" id="GO:0042953">
    <property type="term" value="P:lipoprotein transport"/>
    <property type="evidence" value="ECO:0007669"/>
    <property type="project" value="InterPro"/>
</dbReference>
<accession>A0A3B1ASP8</accession>
<organism evidence="9">
    <name type="scientific">hydrothermal vent metagenome</name>
    <dbReference type="NCBI Taxonomy" id="652676"/>
    <lineage>
        <taxon>unclassified sequences</taxon>
        <taxon>metagenomes</taxon>
        <taxon>ecological metagenomes</taxon>
    </lineage>
</organism>